<keyword evidence="4" id="KW-1185">Reference proteome</keyword>
<dbReference type="Gramene" id="TraesJUL4A03G02190860.1">
    <property type="protein sequence ID" value="TraesJUL4A03G02190860.1.CDS1"/>
    <property type="gene ID" value="TraesJUL4A03G02190860"/>
</dbReference>
<dbReference type="Gramene" id="TraesMAC4A03G02169730.1">
    <property type="protein sequence ID" value="TraesMAC4A03G02169730.1.CDS1"/>
    <property type="gene ID" value="TraesMAC4A03G02169730"/>
</dbReference>
<dbReference type="STRING" id="4565.A0A3B6HZZ7"/>
<dbReference type="Gramene" id="TraesLAC4A03G02124170.1">
    <property type="protein sequence ID" value="TraesLAC4A03G02124170.1.CDS1"/>
    <property type="gene ID" value="TraesLAC4A03G02124170"/>
</dbReference>
<dbReference type="Gramene" id="TraesSTA4A03G02168230.1">
    <property type="protein sequence ID" value="TraesSTA4A03G02168230.1.CDS1"/>
    <property type="gene ID" value="TraesSTA4A03G02168230"/>
</dbReference>
<feature type="chain" id="PRO_5043175274" description="Pectinesterase inhibitor domain-containing protein" evidence="2">
    <location>
        <begin position="26"/>
        <end position="290"/>
    </location>
</feature>
<feature type="compositionally biased region" description="Pro residues" evidence="1">
    <location>
        <begin position="27"/>
        <end position="108"/>
    </location>
</feature>
<name>A0A3B6HZZ7_WHEAT</name>
<evidence type="ECO:0008006" key="5">
    <source>
        <dbReference type="Google" id="ProtNLM"/>
    </source>
</evidence>
<evidence type="ECO:0000313" key="4">
    <source>
        <dbReference type="Proteomes" id="UP000019116"/>
    </source>
</evidence>
<dbReference type="SUPFAM" id="SSF101148">
    <property type="entry name" value="Plant invertase/pectin methylesterase inhibitor"/>
    <property type="match status" value="1"/>
</dbReference>
<dbReference type="Gramene" id="TraesCS4A03G0902400.1">
    <property type="protein sequence ID" value="TraesCS4A03G0902400.1.CDS1"/>
    <property type="gene ID" value="TraesCS4A03G0902400"/>
</dbReference>
<keyword evidence="2" id="KW-0732">Signal</keyword>
<dbReference type="PRINTS" id="PR01217">
    <property type="entry name" value="PRICHEXTENSN"/>
</dbReference>
<evidence type="ECO:0000256" key="2">
    <source>
        <dbReference type="SAM" id="SignalP"/>
    </source>
</evidence>
<accession>A0A3B6HZZ7</accession>
<dbReference type="Gramene" id="TraesCLE_scaffold_071643_01G000400.1">
    <property type="protein sequence ID" value="TraesCLE_scaffold_071643_01G000400.1"/>
    <property type="gene ID" value="TraesCLE_scaffold_071643_01G000400"/>
</dbReference>
<proteinExistence type="predicted"/>
<protein>
    <recommendedName>
        <fullName evidence="5">Pectinesterase inhibitor domain-containing protein</fullName>
    </recommendedName>
</protein>
<dbReference type="AlphaFoldDB" id="A0A3B6HZZ7"/>
<dbReference type="Gramene" id="TraesWEE_scaffold_007928_01G000400.1">
    <property type="protein sequence ID" value="TraesWEE_scaffold_007928_01G000400.1"/>
    <property type="gene ID" value="TraesWEE_scaffold_007928_01G000400"/>
</dbReference>
<evidence type="ECO:0000256" key="1">
    <source>
        <dbReference type="SAM" id="MobiDB-lite"/>
    </source>
</evidence>
<dbReference type="GO" id="GO:0009827">
    <property type="term" value="P:plant-type cell wall modification"/>
    <property type="evidence" value="ECO:0000318"/>
    <property type="project" value="GO_Central"/>
</dbReference>
<dbReference type="Gene3D" id="1.20.140.40">
    <property type="entry name" value="Invertase/pectin methylesterase inhibitor family protein"/>
    <property type="match status" value="1"/>
</dbReference>
<dbReference type="InterPro" id="IPR035513">
    <property type="entry name" value="Invertase/methylesterase_inhib"/>
</dbReference>
<reference evidence="3" key="1">
    <citation type="submission" date="2018-08" db="EMBL/GenBank/DDBJ databases">
        <authorList>
            <person name="Rossello M."/>
        </authorList>
    </citation>
    <scope>NUCLEOTIDE SEQUENCE [LARGE SCALE GENOMIC DNA]</scope>
    <source>
        <strain evidence="3">cv. Chinese Spring</strain>
    </source>
</reference>
<feature type="region of interest" description="Disordered" evidence="1">
    <location>
        <begin position="23"/>
        <end position="108"/>
    </location>
</feature>
<feature type="signal peptide" evidence="2">
    <location>
        <begin position="1"/>
        <end position="25"/>
    </location>
</feature>
<dbReference type="Gramene" id="TraesCS4A02G365900.1">
    <property type="protein sequence ID" value="TraesCS4A02G365900.1.cds1"/>
    <property type="gene ID" value="TraesCS4A02G365900"/>
</dbReference>
<dbReference type="Gramene" id="TraesSYM4A03G02198550.1">
    <property type="protein sequence ID" value="TraesSYM4A03G02198550.1.CDS1"/>
    <property type="gene ID" value="TraesSYM4A03G02198550"/>
</dbReference>
<dbReference type="Gramene" id="TraesNOR4A03G02193250.1">
    <property type="protein sequence ID" value="TraesNOR4A03G02193250.1.CDS1"/>
    <property type="gene ID" value="TraesNOR4A03G02193250"/>
</dbReference>
<dbReference type="GO" id="GO:0009505">
    <property type="term" value="C:plant-type cell wall"/>
    <property type="evidence" value="ECO:0000318"/>
    <property type="project" value="GO_Central"/>
</dbReference>
<dbReference type="Gramene" id="TraesLDM4A03G02169720.1">
    <property type="protein sequence ID" value="TraesLDM4A03G02169720.1.CDS1"/>
    <property type="gene ID" value="TraesLDM4A03G02169720"/>
</dbReference>
<dbReference type="OrthoDB" id="690510at2759"/>
<dbReference type="Gramene" id="TraesROB_scaffold_007517_01G000100.1">
    <property type="protein sequence ID" value="TraesROB_scaffold_007517_01G000100.1"/>
    <property type="gene ID" value="TraesROB_scaffold_007517_01G000100"/>
</dbReference>
<dbReference type="Proteomes" id="UP000019116">
    <property type="component" value="Chromosome 4A"/>
</dbReference>
<dbReference type="GO" id="GO:0004857">
    <property type="term" value="F:enzyme inhibitor activity"/>
    <property type="evidence" value="ECO:0000318"/>
    <property type="project" value="GO_Central"/>
</dbReference>
<sequence length="290" mass="30224">MAAASPATLVFLLSLICAPSRFLTGALPPPPLAPPKPVMPAPTTPPKPVMPAPTTPPKPVMPAPTTPPKPVTPPPVKAPKPVTPPPATPPKPLPPPPATPTKPVLPPPVTAPKPVMPPIAMPPTTALAPAPWDEPSYGSNPIPEEIKTVCRRTPFPQLCGRALGFVVDPQRVNDTRWLAETSLRIAIEAGTGLAALGWVNLGGAPSGTRLRMCVRVDAAVKNLTASQAALRRGDLRVAVQTLGDAAKGCGICWGSCASFTGEVMQVMIKRARQFEKLVMVAGSVILIIIK</sequence>
<reference evidence="3" key="2">
    <citation type="submission" date="2018-10" db="UniProtKB">
        <authorList>
            <consortium name="EnsemblPlants"/>
        </authorList>
    </citation>
    <scope>IDENTIFICATION</scope>
</reference>
<evidence type="ECO:0000313" key="3">
    <source>
        <dbReference type="EnsemblPlants" id="TraesCS4A02G365900.1.cds1"/>
    </source>
</evidence>
<organism evidence="3">
    <name type="scientific">Triticum aestivum</name>
    <name type="common">Wheat</name>
    <dbReference type="NCBI Taxonomy" id="4565"/>
    <lineage>
        <taxon>Eukaryota</taxon>
        <taxon>Viridiplantae</taxon>
        <taxon>Streptophyta</taxon>
        <taxon>Embryophyta</taxon>
        <taxon>Tracheophyta</taxon>
        <taxon>Spermatophyta</taxon>
        <taxon>Magnoliopsida</taxon>
        <taxon>Liliopsida</taxon>
        <taxon>Poales</taxon>
        <taxon>Poaceae</taxon>
        <taxon>BOP clade</taxon>
        <taxon>Pooideae</taxon>
        <taxon>Triticodae</taxon>
        <taxon>Triticeae</taxon>
        <taxon>Triticinae</taxon>
        <taxon>Triticum</taxon>
    </lineage>
</organism>
<dbReference type="OMA" id="QRVNDTR"/>
<dbReference type="EnsemblPlants" id="TraesCS4A02G365900.1">
    <property type="protein sequence ID" value="TraesCS4A02G365900.1.cds1"/>
    <property type="gene ID" value="TraesCS4A02G365900"/>
</dbReference>